<dbReference type="InterPro" id="IPR035923">
    <property type="entry name" value="TT1751-like_sf"/>
</dbReference>
<dbReference type="EMBL" id="QPJJ01000005">
    <property type="protein sequence ID" value="RCW71972.1"/>
    <property type="molecule type" value="Genomic_DNA"/>
</dbReference>
<dbReference type="CDD" id="cd14797">
    <property type="entry name" value="DUF302"/>
    <property type="match status" value="1"/>
</dbReference>
<protein>
    <submittedName>
        <fullName evidence="2">Uncharacterized protein (DUF302 family)</fullName>
    </submittedName>
</protein>
<sequence>MFHYTVKTDLSIEKATEKLEGNLKEEQFGVLWQFDIKDKLQEKGLDFDTEYLVLEVCNPKEAERVLNKNLLVGYFLPCKIVLYKDENQTKIGLPKPSAMISMVDDSELEEIAKDIEDRLIQCIDKTVA</sequence>
<name>A0A368XVJ3_9BACI</name>
<feature type="domain" description="DUF302" evidence="1">
    <location>
        <begin position="34"/>
        <end position="96"/>
    </location>
</feature>
<dbReference type="PANTHER" id="PTHR38342">
    <property type="entry name" value="SLR5037 PROTEIN"/>
    <property type="match status" value="1"/>
</dbReference>
<dbReference type="InterPro" id="IPR005180">
    <property type="entry name" value="DUF302"/>
</dbReference>
<evidence type="ECO:0000259" key="1">
    <source>
        <dbReference type="Pfam" id="PF03625"/>
    </source>
</evidence>
<keyword evidence="3" id="KW-1185">Reference proteome</keyword>
<dbReference type="OrthoDB" id="9791067at2"/>
<organism evidence="2 3">
    <name type="scientific">Saliterribacillus persicus</name>
    <dbReference type="NCBI Taxonomy" id="930114"/>
    <lineage>
        <taxon>Bacteria</taxon>
        <taxon>Bacillati</taxon>
        <taxon>Bacillota</taxon>
        <taxon>Bacilli</taxon>
        <taxon>Bacillales</taxon>
        <taxon>Bacillaceae</taxon>
        <taxon>Saliterribacillus</taxon>
    </lineage>
</organism>
<dbReference type="Proteomes" id="UP000252585">
    <property type="component" value="Unassembled WGS sequence"/>
</dbReference>
<dbReference type="AlphaFoldDB" id="A0A368XVJ3"/>
<dbReference type="InterPro" id="IPR016796">
    <property type="entry name" value="UCP021774"/>
</dbReference>
<comment type="caution">
    <text evidence="2">The sequence shown here is derived from an EMBL/GenBank/DDBJ whole genome shotgun (WGS) entry which is preliminary data.</text>
</comment>
<gene>
    <name evidence="2" type="ORF">DFR57_105157</name>
</gene>
<dbReference type="RefSeq" id="WP_114352523.1">
    <property type="nucleotide sequence ID" value="NZ_QPJJ01000005.1"/>
</dbReference>
<dbReference type="SUPFAM" id="SSF103247">
    <property type="entry name" value="TT1751-like"/>
    <property type="match status" value="1"/>
</dbReference>
<reference evidence="2 3" key="1">
    <citation type="submission" date="2018-07" db="EMBL/GenBank/DDBJ databases">
        <title>Genomic Encyclopedia of Type Strains, Phase IV (KMG-IV): sequencing the most valuable type-strain genomes for metagenomic binning, comparative biology and taxonomic classification.</title>
        <authorList>
            <person name="Goeker M."/>
        </authorList>
    </citation>
    <scope>NUCLEOTIDE SEQUENCE [LARGE SCALE GENOMIC DNA]</scope>
    <source>
        <strain evidence="2 3">DSM 27696</strain>
    </source>
</reference>
<dbReference type="PANTHER" id="PTHR38342:SF1">
    <property type="entry name" value="SLR5037 PROTEIN"/>
    <property type="match status" value="1"/>
</dbReference>
<dbReference type="PIRSF" id="PIRSF021774">
    <property type="entry name" value="UCP021774"/>
    <property type="match status" value="1"/>
</dbReference>
<dbReference type="Pfam" id="PF03625">
    <property type="entry name" value="DUF302"/>
    <property type="match status" value="1"/>
</dbReference>
<accession>A0A368XVJ3</accession>
<evidence type="ECO:0000313" key="2">
    <source>
        <dbReference type="EMBL" id="RCW71972.1"/>
    </source>
</evidence>
<dbReference type="Gene3D" id="3.30.310.70">
    <property type="entry name" value="TT1751-like domain"/>
    <property type="match status" value="1"/>
</dbReference>
<evidence type="ECO:0000313" key="3">
    <source>
        <dbReference type="Proteomes" id="UP000252585"/>
    </source>
</evidence>
<proteinExistence type="predicted"/>